<dbReference type="SUPFAM" id="SSF54862">
    <property type="entry name" value="4Fe-4S ferredoxins"/>
    <property type="match status" value="1"/>
</dbReference>
<dbReference type="EMBL" id="QZKU01000035">
    <property type="protein sequence ID" value="RJP24431.1"/>
    <property type="molecule type" value="Genomic_DNA"/>
</dbReference>
<organism evidence="8 9">
    <name type="scientific">Abyssobacteria bacterium (strain SURF_5)</name>
    <dbReference type="NCBI Taxonomy" id="2093360"/>
    <lineage>
        <taxon>Bacteria</taxon>
        <taxon>Pseudomonadati</taxon>
        <taxon>Candidatus Hydrogenedentota</taxon>
        <taxon>Candidatus Abyssobacteria</taxon>
    </lineage>
</organism>
<evidence type="ECO:0000256" key="3">
    <source>
        <dbReference type="ARBA" id="ARBA00022723"/>
    </source>
</evidence>
<protein>
    <submittedName>
        <fullName evidence="8">4Fe-4S dicluster domain-containing protein</fullName>
    </submittedName>
</protein>
<evidence type="ECO:0000256" key="5">
    <source>
        <dbReference type="ARBA" id="ARBA00023004"/>
    </source>
</evidence>
<dbReference type="InterPro" id="IPR017896">
    <property type="entry name" value="4Fe4S_Fe-S-bd"/>
</dbReference>
<evidence type="ECO:0000313" key="8">
    <source>
        <dbReference type="EMBL" id="RJP24431.1"/>
    </source>
</evidence>
<dbReference type="GO" id="GO:0051539">
    <property type="term" value="F:4 iron, 4 sulfur cluster binding"/>
    <property type="evidence" value="ECO:0007669"/>
    <property type="project" value="UniProtKB-KW"/>
</dbReference>
<dbReference type="InterPro" id="IPR050294">
    <property type="entry name" value="RnfB_subfamily"/>
</dbReference>
<keyword evidence="6" id="KW-0411">Iron-sulfur</keyword>
<dbReference type="PROSITE" id="PS51379">
    <property type="entry name" value="4FE4S_FER_2"/>
    <property type="match status" value="3"/>
</dbReference>
<evidence type="ECO:0000259" key="7">
    <source>
        <dbReference type="PROSITE" id="PS51379"/>
    </source>
</evidence>
<comment type="caution">
    <text evidence="8">The sequence shown here is derived from an EMBL/GenBank/DDBJ whole genome shotgun (WGS) entry which is preliminary data.</text>
</comment>
<reference evidence="8 9" key="1">
    <citation type="journal article" date="2017" name="ISME J.">
        <title>Energy and carbon metabolisms in a deep terrestrial subsurface fluid microbial community.</title>
        <authorList>
            <person name="Momper L."/>
            <person name="Jungbluth S.P."/>
            <person name="Lee M.D."/>
            <person name="Amend J.P."/>
        </authorList>
    </citation>
    <scope>NUCLEOTIDE SEQUENCE [LARGE SCALE GENOMIC DNA]</scope>
    <source>
        <strain evidence="8">SURF_5</strain>
    </source>
</reference>
<feature type="domain" description="4Fe-4S ferredoxin-type" evidence="7">
    <location>
        <begin position="3"/>
        <end position="33"/>
    </location>
</feature>
<evidence type="ECO:0000256" key="4">
    <source>
        <dbReference type="ARBA" id="ARBA00022982"/>
    </source>
</evidence>
<keyword evidence="5" id="KW-0408">Iron</keyword>
<dbReference type="Pfam" id="PF12838">
    <property type="entry name" value="Fer4_7"/>
    <property type="match status" value="1"/>
</dbReference>
<sequence>MARVITINAANCTGCRMCELACSSSKESEFNPDRSRIKVIDNRLEGWSRPSVCLQCDEPLCAAVCPSQAISTATTVQGDHVVQVDPEKCYGCQSCVMACPFGAISFFPKTKAIKCDLCGGSPECVKFCFYDCLSIVELTEQMQAQRKQALKALTIRACHEIGKREARRRREQFSQEASTIVPVRPRPELDLPEIDFDRMLRKEEQ</sequence>
<feature type="domain" description="4Fe-4S ferredoxin-type" evidence="7">
    <location>
        <begin position="80"/>
        <end position="109"/>
    </location>
</feature>
<feature type="domain" description="4Fe-4S ferredoxin-type" evidence="7">
    <location>
        <begin position="42"/>
        <end position="75"/>
    </location>
</feature>
<proteinExistence type="predicted"/>
<evidence type="ECO:0000256" key="1">
    <source>
        <dbReference type="ARBA" id="ARBA00022448"/>
    </source>
</evidence>
<dbReference type="PANTHER" id="PTHR42859:SF10">
    <property type="entry name" value="DIMETHYLSULFOXIDE REDUCTASE CHAIN B"/>
    <property type="match status" value="1"/>
</dbReference>
<keyword evidence="3" id="KW-0479">Metal-binding</keyword>
<name>A0A3A4P910_ABYX5</name>
<keyword evidence="2" id="KW-0004">4Fe-4S</keyword>
<dbReference type="CDD" id="cd10550">
    <property type="entry name" value="DMSOR_beta_like"/>
    <property type="match status" value="1"/>
</dbReference>
<dbReference type="AlphaFoldDB" id="A0A3A4P910"/>
<dbReference type="PANTHER" id="PTHR42859">
    <property type="entry name" value="OXIDOREDUCTASE"/>
    <property type="match status" value="1"/>
</dbReference>
<keyword evidence="1" id="KW-0813">Transport</keyword>
<evidence type="ECO:0000256" key="6">
    <source>
        <dbReference type="ARBA" id="ARBA00023014"/>
    </source>
</evidence>
<evidence type="ECO:0000313" key="9">
    <source>
        <dbReference type="Proteomes" id="UP000265882"/>
    </source>
</evidence>
<gene>
    <name evidence="8" type="ORF">C4520_04155</name>
</gene>
<keyword evidence="4" id="KW-0249">Electron transport</keyword>
<evidence type="ECO:0000256" key="2">
    <source>
        <dbReference type="ARBA" id="ARBA00022485"/>
    </source>
</evidence>
<dbReference type="InterPro" id="IPR017900">
    <property type="entry name" value="4Fe4S_Fe_S_CS"/>
</dbReference>
<dbReference type="GO" id="GO:0046872">
    <property type="term" value="F:metal ion binding"/>
    <property type="evidence" value="ECO:0007669"/>
    <property type="project" value="UniProtKB-KW"/>
</dbReference>
<accession>A0A3A4P910</accession>
<dbReference type="Gene3D" id="3.30.70.20">
    <property type="match status" value="2"/>
</dbReference>
<dbReference type="PROSITE" id="PS00198">
    <property type="entry name" value="4FE4S_FER_1"/>
    <property type="match status" value="1"/>
</dbReference>
<dbReference type="Proteomes" id="UP000265882">
    <property type="component" value="Unassembled WGS sequence"/>
</dbReference>